<dbReference type="EMBL" id="MU865920">
    <property type="protein sequence ID" value="KAK4453411.1"/>
    <property type="molecule type" value="Genomic_DNA"/>
</dbReference>
<name>A0AAV9H3B9_9PEZI</name>
<sequence>MKSSLTRRLAASISLAAVALALVASPVSGSPIRQPHQVRDVVPLRSARPPETPSPVPLLETQEEEVRNRAKALNTTLAEERAEFEGRYRERRRMLRDQHQIMVDTITNGTRAWELDISERFRMGQLSTFLENEWEEMKTEYVKDKNTLLRAQWGRVSALEADWKRLTGGEKKLGVDFGIPRYLKPMGWVIPPNIPIPKKDGGF</sequence>
<comment type="caution">
    <text evidence="2">The sequence shown here is derived from an EMBL/GenBank/DDBJ whole genome shotgun (WGS) entry which is preliminary data.</text>
</comment>
<organism evidence="2 3">
    <name type="scientific">Podospora aff. communis PSN243</name>
    <dbReference type="NCBI Taxonomy" id="3040156"/>
    <lineage>
        <taxon>Eukaryota</taxon>
        <taxon>Fungi</taxon>
        <taxon>Dikarya</taxon>
        <taxon>Ascomycota</taxon>
        <taxon>Pezizomycotina</taxon>
        <taxon>Sordariomycetes</taxon>
        <taxon>Sordariomycetidae</taxon>
        <taxon>Sordariales</taxon>
        <taxon>Podosporaceae</taxon>
        <taxon>Podospora</taxon>
    </lineage>
</organism>
<reference evidence="2" key="1">
    <citation type="journal article" date="2023" name="Mol. Phylogenet. Evol.">
        <title>Genome-scale phylogeny and comparative genomics of the fungal order Sordariales.</title>
        <authorList>
            <person name="Hensen N."/>
            <person name="Bonometti L."/>
            <person name="Westerberg I."/>
            <person name="Brannstrom I.O."/>
            <person name="Guillou S."/>
            <person name="Cros-Aarteil S."/>
            <person name="Calhoun S."/>
            <person name="Haridas S."/>
            <person name="Kuo A."/>
            <person name="Mondo S."/>
            <person name="Pangilinan J."/>
            <person name="Riley R."/>
            <person name="LaButti K."/>
            <person name="Andreopoulos B."/>
            <person name="Lipzen A."/>
            <person name="Chen C."/>
            <person name="Yan M."/>
            <person name="Daum C."/>
            <person name="Ng V."/>
            <person name="Clum A."/>
            <person name="Steindorff A."/>
            <person name="Ohm R.A."/>
            <person name="Martin F."/>
            <person name="Silar P."/>
            <person name="Natvig D.O."/>
            <person name="Lalanne C."/>
            <person name="Gautier V."/>
            <person name="Ament-Velasquez S.L."/>
            <person name="Kruys A."/>
            <person name="Hutchinson M.I."/>
            <person name="Powell A.J."/>
            <person name="Barry K."/>
            <person name="Miller A.N."/>
            <person name="Grigoriev I.V."/>
            <person name="Debuchy R."/>
            <person name="Gladieux P."/>
            <person name="Hiltunen Thoren M."/>
            <person name="Johannesson H."/>
        </authorList>
    </citation>
    <scope>NUCLEOTIDE SEQUENCE</scope>
    <source>
        <strain evidence="2">PSN243</strain>
    </source>
</reference>
<dbReference type="AlphaFoldDB" id="A0AAV9H3B9"/>
<feature type="signal peptide" evidence="1">
    <location>
        <begin position="1"/>
        <end position="29"/>
    </location>
</feature>
<evidence type="ECO:0000313" key="2">
    <source>
        <dbReference type="EMBL" id="KAK4453411.1"/>
    </source>
</evidence>
<proteinExistence type="predicted"/>
<keyword evidence="3" id="KW-1185">Reference proteome</keyword>
<feature type="chain" id="PRO_5043956401" evidence="1">
    <location>
        <begin position="30"/>
        <end position="203"/>
    </location>
</feature>
<evidence type="ECO:0000256" key="1">
    <source>
        <dbReference type="SAM" id="SignalP"/>
    </source>
</evidence>
<gene>
    <name evidence="2" type="ORF">QBC34DRAFT_376319</name>
</gene>
<protein>
    <submittedName>
        <fullName evidence="2">Uncharacterized protein</fullName>
    </submittedName>
</protein>
<reference evidence="2" key="2">
    <citation type="submission" date="2023-05" db="EMBL/GenBank/DDBJ databases">
        <authorList>
            <consortium name="Lawrence Berkeley National Laboratory"/>
            <person name="Steindorff A."/>
            <person name="Hensen N."/>
            <person name="Bonometti L."/>
            <person name="Westerberg I."/>
            <person name="Brannstrom I.O."/>
            <person name="Guillou S."/>
            <person name="Cros-Aarteil S."/>
            <person name="Calhoun S."/>
            <person name="Haridas S."/>
            <person name="Kuo A."/>
            <person name="Mondo S."/>
            <person name="Pangilinan J."/>
            <person name="Riley R."/>
            <person name="Labutti K."/>
            <person name="Andreopoulos B."/>
            <person name="Lipzen A."/>
            <person name="Chen C."/>
            <person name="Yanf M."/>
            <person name="Daum C."/>
            <person name="Ng V."/>
            <person name="Clum A."/>
            <person name="Ohm R."/>
            <person name="Martin F."/>
            <person name="Silar P."/>
            <person name="Natvig D."/>
            <person name="Lalanne C."/>
            <person name="Gautier V."/>
            <person name="Ament-Velasquez S.L."/>
            <person name="Kruys A."/>
            <person name="Hutchinson M.I."/>
            <person name="Powell A.J."/>
            <person name="Barry K."/>
            <person name="Miller A.N."/>
            <person name="Grigoriev I.V."/>
            <person name="Debuchy R."/>
            <person name="Gladieux P."/>
            <person name="Thoren M.H."/>
            <person name="Johannesson H."/>
        </authorList>
    </citation>
    <scope>NUCLEOTIDE SEQUENCE</scope>
    <source>
        <strain evidence="2">PSN243</strain>
    </source>
</reference>
<dbReference type="Proteomes" id="UP001321760">
    <property type="component" value="Unassembled WGS sequence"/>
</dbReference>
<keyword evidence="1" id="KW-0732">Signal</keyword>
<evidence type="ECO:0000313" key="3">
    <source>
        <dbReference type="Proteomes" id="UP001321760"/>
    </source>
</evidence>
<accession>A0AAV9H3B9</accession>